<dbReference type="OrthoDB" id="10267033at2759"/>
<dbReference type="GO" id="GO:0000145">
    <property type="term" value="C:exocyst"/>
    <property type="evidence" value="ECO:0007669"/>
    <property type="project" value="UniProtKB-UniRule"/>
</dbReference>
<dbReference type="GO" id="GO:0060321">
    <property type="term" value="P:acceptance of pollen"/>
    <property type="evidence" value="ECO:0007669"/>
    <property type="project" value="UniProtKB-ARBA"/>
</dbReference>
<dbReference type="InterPro" id="IPR007225">
    <property type="entry name" value="EXOC6/Sec15"/>
</dbReference>
<dbReference type="Proteomes" id="UP000825935">
    <property type="component" value="Chromosome 39"/>
</dbReference>
<dbReference type="InterPro" id="IPR042044">
    <property type="entry name" value="EXOC6PINT-1/Sec15/Tip20_C_dom2"/>
</dbReference>
<dbReference type="PANTHER" id="PTHR12702:SF0">
    <property type="entry name" value="EXOCYST COMPLEX COMPONENT 6"/>
    <property type="match status" value="1"/>
</dbReference>
<evidence type="ECO:0000256" key="6">
    <source>
        <dbReference type="ARBA" id="ARBA00023054"/>
    </source>
</evidence>
<evidence type="ECO:0000256" key="3">
    <source>
        <dbReference type="ARBA" id="ARBA00022448"/>
    </source>
</evidence>
<evidence type="ECO:0000313" key="12">
    <source>
        <dbReference type="Proteomes" id="UP000825935"/>
    </source>
</evidence>
<name>A0A8T2Q0Q8_CERRI</name>
<evidence type="ECO:0000256" key="1">
    <source>
        <dbReference type="ARBA" id="ARBA00004514"/>
    </source>
</evidence>
<dbReference type="FunFam" id="1.20.58.670:FF:000002">
    <property type="entry name" value="Exocyst complex component"/>
    <property type="match status" value="1"/>
</dbReference>
<sequence>MQTKSRRRGSLEHGERDHGVVDDLTLSSCISNGEDLGPIIRAAFEMGKPELLLHQLRNFVKLKETEIEDLCKVHYEEFIHAVDELRGVLVDAHDLKNGLASDNAELQHAGNALLGKLDELIESHSTKKNITEALDSLKICSDVMNLCVRANEHINNNMYYPALKLIDSIERDYLTKIPAHDLRHIIERQIPIIRVHIEKSVNNEFSDWLVQVRSIAREIGQQSVWQASSARKREMELRSRQREAEELSRYGGKECLYILETEDPDEDDSILKFDLTPVYRAYHIHACLGLQDQFQDYYYKNRQLQLNSDLQVSSSQSFLEQHQTYFAQIAGFFIVEDRILRTAGDLITNSQVEILWEIAVSKMISLVEDQFSRMQTANHLLIVKDYVSLLCATLRRYGYQVGPLLDILDKNRDKYHELLLTDCKRSINESLANDSYEKMIIRKEYEYRSNILAFHLQTTDILPAFPFIAPFSATVPDCCRIVKTFIEDSVSFLAYGSRMDFYDVVKKYLDKLLINVLNEALLKLIQNTTLAVSHAMQIAANMTVLEQSCDFFARYAAQLCGIPVRLVDRPHASLAAKSVLLKSQGAAHEQMLVLVKTKVDEFMQLTININWTPEDPPYSTNEYLNEVIIYLETIIPLAQQILPLDALDSVVSGVLLHISEELIATFLSEDVQRFNIHAIMGIDADLKVLESHADQWFQVTGLHELHGATNLRECLLEARQLINLLLTNQPENFLNPVIRLKSYSALDSRKVLIIAEKYKDLPEKLFSRNPKNPSKKKSMDLLVRRLRDGL</sequence>
<dbReference type="GO" id="GO:0006893">
    <property type="term" value="P:Golgi to plasma membrane transport"/>
    <property type="evidence" value="ECO:0007669"/>
    <property type="project" value="TreeGrafter"/>
</dbReference>
<dbReference type="Pfam" id="PF04091">
    <property type="entry name" value="Sec15_C"/>
    <property type="match status" value="1"/>
</dbReference>
<dbReference type="GO" id="GO:0009860">
    <property type="term" value="P:pollen tube growth"/>
    <property type="evidence" value="ECO:0007669"/>
    <property type="project" value="UniProtKB-ARBA"/>
</dbReference>
<comment type="subcellular location">
    <subcellularLocation>
        <location evidence="1">Cytoplasm</location>
        <location evidence="1">Cytosol</location>
    </subcellularLocation>
</comment>
<dbReference type="Gene3D" id="1.20.58.670">
    <property type="entry name" value="Dsl1p vesicle tethering complex, Tip20p subunit, domain D"/>
    <property type="match status" value="1"/>
</dbReference>
<dbReference type="GO" id="GO:0009846">
    <property type="term" value="P:pollen germination"/>
    <property type="evidence" value="ECO:0007669"/>
    <property type="project" value="UniProtKB-ARBA"/>
</dbReference>
<keyword evidence="3 8" id="KW-0813">Transport</keyword>
<feature type="domain" description="Exocyst complex component EXOC6/Sec15 N-terminal" evidence="10">
    <location>
        <begin position="55"/>
        <end position="222"/>
    </location>
</feature>
<keyword evidence="6" id="KW-0175">Coiled coil</keyword>
<evidence type="ECO:0000256" key="8">
    <source>
        <dbReference type="PIRNR" id="PIRNR025007"/>
    </source>
</evidence>
<comment type="similarity">
    <text evidence="2 8">Belongs to the SEC15 family.</text>
</comment>
<evidence type="ECO:0000313" key="11">
    <source>
        <dbReference type="EMBL" id="KAH7277344.1"/>
    </source>
</evidence>
<gene>
    <name evidence="11" type="ORF">KP509_39G046000</name>
</gene>
<proteinExistence type="inferred from homology"/>
<comment type="function">
    <text evidence="7">Component of the exocyst complex involved in the docking of exocytic vesicles with fusion sites on the plasma membrane during regulated or polarized secretion. Involved in polarized cell growth and organ morphogenesis. During cytokinesis, involved in cell plate initiation, cell plate maturation and formation of new primary cell wall.</text>
</comment>
<dbReference type="EMBL" id="CM035444">
    <property type="protein sequence ID" value="KAH7277342.1"/>
    <property type="molecule type" value="Genomic_DNA"/>
</dbReference>
<feature type="domain" description="Exocyst complex subunit EXOC6/Sec15 C-terminal" evidence="9">
    <location>
        <begin position="403"/>
        <end position="757"/>
    </location>
</feature>
<dbReference type="FunFam" id="1.10.357.30:FF:000002">
    <property type="entry name" value="Exocyst complex component"/>
    <property type="match status" value="1"/>
</dbReference>
<keyword evidence="4 8" id="KW-0268">Exocytosis</keyword>
<dbReference type="GO" id="GO:0006886">
    <property type="term" value="P:intracellular protein transport"/>
    <property type="evidence" value="ECO:0007669"/>
    <property type="project" value="InterPro"/>
</dbReference>
<evidence type="ECO:0000256" key="5">
    <source>
        <dbReference type="ARBA" id="ARBA00022490"/>
    </source>
</evidence>
<evidence type="ECO:0000256" key="7">
    <source>
        <dbReference type="ARBA" id="ARBA00053307"/>
    </source>
</evidence>
<dbReference type="Gene3D" id="1.10.357.30">
    <property type="entry name" value="Exocyst complex subunit Sec15 C-terminal domain, N-terminal subdomain"/>
    <property type="match status" value="1"/>
</dbReference>
<evidence type="ECO:0000256" key="2">
    <source>
        <dbReference type="ARBA" id="ARBA00007944"/>
    </source>
</evidence>
<dbReference type="InterPro" id="IPR046361">
    <property type="entry name" value="EXOC6/Sec15_C"/>
</dbReference>
<evidence type="ECO:0000259" key="10">
    <source>
        <dbReference type="Pfam" id="PF20651"/>
    </source>
</evidence>
<dbReference type="OMA" id="ALCEHHY"/>
<dbReference type="GO" id="GO:0016020">
    <property type="term" value="C:membrane"/>
    <property type="evidence" value="ECO:0007669"/>
    <property type="project" value="TreeGrafter"/>
</dbReference>
<dbReference type="InterPro" id="IPR042045">
    <property type="entry name" value="EXOC6/Sec15_C_dom1"/>
</dbReference>
<evidence type="ECO:0000259" key="9">
    <source>
        <dbReference type="Pfam" id="PF04091"/>
    </source>
</evidence>
<keyword evidence="12" id="KW-1185">Reference proteome</keyword>
<organism evidence="11 12">
    <name type="scientific">Ceratopteris richardii</name>
    <name type="common">Triangle waterfern</name>
    <dbReference type="NCBI Taxonomy" id="49495"/>
    <lineage>
        <taxon>Eukaryota</taxon>
        <taxon>Viridiplantae</taxon>
        <taxon>Streptophyta</taxon>
        <taxon>Embryophyta</taxon>
        <taxon>Tracheophyta</taxon>
        <taxon>Polypodiopsida</taxon>
        <taxon>Polypodiidae</taxon>
        <taxon>Polypodiales</taxon>
        <taxon>Pteridineae</taxon>
        <taxon>Pteridaceae</taxon>
        <taxon>Parkerioideae</taxon>
        <taxon>Ceratopteris</taxon>
    </lineage>
</organism>
<keyword evidence="5" id="KW-0963">Cytoplasm</keyword>
<comment type="caution">
    <text evidence="11">The sequence shown here is derived from an EMBL/GenBank/DDBJ whole genome shotgun (WGS) entry which is preliminary data.</text>
</comment>
<dbReference type="GO" id="GO:0090522">
    <property type="term" value="P:vesicle tethering involved in exocytosis"/>
    <property type="evidence" value="ECO:0007669"/>
    <property type="project" value="UniProtKB-UniRule"/>
</dbReference>
<accession>A0A8T2Q0Q8</accession>
<evidence type="ECO:0000256" key="4">
    <source>
        <dbReference type="ARBA" id="ARBA00022483"/>
    </source>
</evidence>
<dbReference type="GO" id="GO:0005829">
    <property type="term" value="C:cytosol"/>
    <property type="evidence" value="ECO:0007669"/>
    <property type="project" value="UniProtKB-SubCell"/>
</dbReference>
<dbReference type="PANTHER" id="PTHR12702">
    <property type="entry name" value="SEC15"/>
    <property type="match status" value="1"/>
</dbReference>
<dbReference type="InterPro" id="IPR048359">
    <property type="entry name" value="EXOC6_Sec15_N"/>
</dbReference>
<dbReference type="EMBL" id="CM035444">
    <property type="protein sequence ID" value="KAH7277344.1"/>
    <property type="molecule type" value="Genomic_DNA"/>
</dbReference>
<protein>
    <recommendedName>
        <fullName evidence="8">Exocyst complex component</fullName>
    </recommendedName>
</protein>
<dbReference type="PIRSF" id="PIRSF025007">
    <property type="entry name" value="Sec15"/>
    <property type="match status" value="1"/>
</dbReference>
<dbReference type="Pfam" id="PF20651">
    <property type="entry name" value="EXOC6_Sec15_N"/>
    <property type="match status" value="1"/>
</dbReference>
<reference evidence="11" key="1">
    <citation type="submission" date="2021-08" db="EMBL/GenBank/DDBJ databases">
        <title>WGS assembly of Ceratopteris richardii.</title>
        <authorList>
            <person name="Marchant D.B."/>
            <person name="Chen G."/>
            <person name="Jenkins J."/>
            <person name="Shu S."/>
            <person name="Leebens-Mack J."/>
            <person name="Grimwood J."/>
            <person name="Schmutz J."/>
            <person name="Soltis P."/>
            <person name="Soltis D."/>
            <person name="Chen Z.-H."/>
        </authorList>
    </citation>
    <scope>NUCLEOTIDE SEQUENCE</scope>
    <source>
        <strain evidence="11">Whitten #5841</strain>
        <tissue evidence="11">Leaf</tissue>
    </source>
</reference>
<dbReference type="AlphaFoldDB" id="A0A8T2Q0Q8"/>